<keyword evidence="3" id="KW-1185">Reference proteome</keyword>
<proteinExistence type="predicted"/>
<keyword evidence="1" id="KW-0732">Signal</keyword>
<name>A0ABT9RFR4_9ACTN</name>
<dbReference type="Proteomes" id="UP001230426">
    <property type="component" value="Unassembled WGS sequence"/>
</dbReference>
<organism evidence="2 3">
    <name type="scientific">Streptosporangium brasiliense</name>
    <dbReference type="NCBI Taxonomy" id="47480"/>
    <lineage>
        <taxon>Bacteria</taxon>
        <taxon>Bacillati</taxon>
        <taxon>Actinomycetota</taxon>
        <taxon>Actinomycetes</taxon>
        <taxon>Streptosporangiales</taxon>
        <taxon>Streptosporangiaceae</taxon>
        <taxon>Streptosporangium</taxon>
    </lineage>
</organism>
<dbReference type="RefSeq" id="WP_306870519.1">
    <property type="nucleotide sequence ID" value="NZ_JAUSRB010000002.1"/>
</dbReference>
<reference evidence="2 3" key="1">
    <citation type="submission" date="2023-07" db="EMBL/GenBank/DDBJ databases">
        <title>Sequencing the genomes of 1000 actinobacteria strains.</title>
        <authorList>
            <person name="Klenk H.-P."/>
        </authorList>
    </citation>
    <scope>NUCLEOTIDE SEQUENCE [LARGE SCALE GENOMIC DNA]</scope>
    <source>
        <strain evidence="2 3">DSM 44109</strain>
    </source>
</reference>
<evidence type="ECO:0000256" key="1">
    <source>
        <dbReference type="SAM" id="SignalP"/>
    </source>
</evidence>
<comment type="caution">
    <text evidence="2">The sequence shown here is derived from an EMBL/GenBank/DDBJ whole genome shotgun (WGS) entry which is preliminary data.</text>
</comment>
<feature type="chain" id="PRO_5045449299" description="Secreted protein" evidence="1">
    <location>
        <begin position="30"/>
        <end position="170"/>
    </location>
</feature>
<sequence>MSRRKALLLGPLSALFLLLTVAVPQSAQAYTRQTHVTVEQGATFCVKADAGIDHRVPGQLSGNIASATAYALAADCVTGRVMQARVRLEVQKWNESRSVWEVCATADWVYGTTGVNEFGLTGPSVYKEYTPCGPGWHQTKAQAQTYRYVDAAGRYLWFGGTLYSGYEWVE</sequence>
<evidence type="ECO:0000313" key="2">
    <source>
        <dbReference type="EMBL" id="MDP9868095.1"/>
    </source>
</evidence>
<protein>
    <recommendedName>
        <fullName evidence="4">Secreted protein</fullName>
    </recommendedName>
</protein>
<evidence type="ECO:0008006" key="4">
    <source>
        <dbReference type="Google" id="ProtNLM"/>
    </source>
</evidence>
<feature type="signal peptide" evidence="1">
    <location>
        <begin position="1"/>
        <end position="29"/>
    </location>
</feature>
<dbReference type="EMBL" id="JAUSRB010000002">
    <property type="protein sequence ID" value="MDP9868095.1"/>
    <property type="molecule type" value="Genomic_DNA"/>
</dbReference>
<evidence type="ECO:0000313" key="3">
    <source>
        <dbReference type="Proteomes" id="UP001230426"/>
    </source>
</evidence>
<gene>
    <name evidence="2" type="ORF">J2S55_007361</name>
</gene>
<accession>A0ABT9RFR4</accession>